<evidence type="ECO:0000313" key="10">
    <source>
        <dbReference type="Proteomes" id="UP000053989"/>
    </source>
</evidence>
<dbReference type="InParanoid" id="A0A0C2ZP23"/>
<dbReference type="GO" id="GO:0071038">
    <property type="term" value="P:TRAMP-dependent tRNA surveillance pathway"/>
    <property type="evidence" value="ECO:0007669"/>
    <property type="project" value="TreeGrafter"/>
</dbReference>
<dbReference type="GO" id="GO:0000176">
    <property type="term" value="C:nuclear exosome (RNase complex)"/>
    <property type="evidence" value="ECO:0007669"/>
    <property type="project" value="UniProtKB-ARBA"/>
</dbReference>
<feature type="region of interest" description="Disordered" evidence="7">
    <location>
        <begin position="189"/>
        <end position="235"/>
    </location>
</feature>
<dbReference type="Gene3D" id="3.30.230.70">
    <property type="entry name" value="GHMP Kinase, N-terminal domain"/>
    <property type="match status" value="1"/>
</dbReference>
<dbReference type="OrthoDB" id="272245at2759"/>
<reference evidence="10" key="2">
    <citation type="submission" date="2015-01" db="EMBL/GenBank/DDBJ databases">
        <title>Evolutionary Origins and Diversification of the Mycorrhizal Mutualists.</title>
        <authorList>
            <consortium name="DOE Joint Genome Institute"/>
            <consortium name="Mycorrhizal Genomics Consortium"/>
            <person name="Kohler A."/>
            <person name="Kuo A."/>
            <person name="Nagy L.G."/>
            <person name="Floudas D."/>
            <person name="Copeland A."/>
            <person name="Barry K.W."/>
            <person name="Cichocki N."/>
            <person name="Veneault-Fourrey C."/>
            <person name="LaButti K."/>
            <person name="Lindquist E.A."/>
            <person name="Lipzen A."/>
            <person name="Lundell T."/>
            <person name="Morin E."/>
            <person name="Murat C."/>
            <person name="Riley R."/>
            <person name="Ohm R."/>
            <person name="Sun H."/>
            <person name="Tunlid A."/>
            <person name="Henrissat B."/>
            <person name="Grigoriev I.V."/>
            <person name="Hibbett D.S."/>
            <person name="Martin F."/>
        </authorList>
    </citation>
    <scope>NUCLEOTIDE SEQUENCE [LARGE SCALE GENOMIC DNA]</scope>
    <source>
        <strain evidence="10">Foug A</strain>
    </source>
</reference>
<dbReference type="GO" id="GO:0071028">
    <property type="term" value="P:nuclear mRNA surveillance"/>
    <property type="evidence" value="ECO:0007669"/>
    <property type="project" value="TreeGrafter"/>
</dbReference>
<dbReference type="InterPro" id="IPR027408">
    <property type="entry name" value="PNPase/RNase_PH_dom_sf"/>
</dbReference>
<dbReference type="InterPro" id="IPR050590">
    <property type="entry name" value="Exosome_comp_Rrp42_subfam"/>
</dbReference>
<comment type="subcellular location">
    <subcellularLocation>
        <location evidence="1">Cytoplasm</location>
    </subcellularLocation>
    <subcellularLocation>
        <location evidence="2">Nucleus</location>
        <location evidence="2">Nucleolus</location>
    </subcellularLocation>
</comment>
<dbReference type="PANTHER" id="PTHR11097:SF8">
    <property type="entry name" value="EXOSOME COMPLEX COMPONENT RRP42"/>
    <property type="match status" value="1"/>
</dbReference>
<reference evidence="9 10" key="1">
    <citation type="submission" date="2014-04" db="EMBL/GenBank/DDBJ databases">
        <authorList>
            <consortium name="DOE Joint Genome Institute"/>
            <person name="Kuo A."/>
            <person name="Kohler A."/>
            <person name="Nagy L.G."/>
            <person name="Floudas D."/>
            <person name="Copeland A."/>
            <person name="Barry K.W."/>
            <person name="Cichocki N."/>
            <person name="Veneault-Fourrey C."/>
            <person name="LaButti K."/>
            <person name="Lindquist E.A."/>
            <person name="Lipzen A."/>
            <person name="Lundell T."/>
            <person name="Morin E."/>
            <person name="Murat C."/>
            <person name="Sun H."/>
            <person name="Tunlid A."/>
            <person name="Henrissat B."/>
            <person name="Grigoriev I.V."/>
            <person name="Hibbett D.S."/>
            <person name="Martin F."/>
            <person name="Nordberg H.P."/>
            <person name="Cantor M.N."/>
            <person name="Hua S.X."/>
        </authorList>
    </citation>
    <scope>NUCLEOTIDE SEQUENCE [LARGE SCALE GENOMIC DNA]</scope>
    <source>
        <strain evidence="9 10">Foug A</strain>
    </source>
</reference>
<dbReference type="Pfam" id="PF01138">
    <property type="entry name" value="RNase_PH"/>
    <property type="match status" value="1"/>
</dbReference>
<evidence type="ECO:0000256" key="5">
    <source>
        <dbReference type="ARBA" id="ARBA00022835"/>
    </source>
</evidence>
<dbReference type="STRING" id="1036808.A0A0C2ZP23"/>
<feature type="compositionally biased region" description="Basic and acidic residues" evidence="7">
    <location>
        <begin position="199"/>
        <end position="213"/>
    </location>
</feature>
<dbReference type="InterPro" id="IPR020568">
    <property type="entry name" value="Ribosomal_Su5_D2-typ_SF"/>
</dbReference>
<dbReference type="AlphaFoldDB" id="A0A0C2ZP23"/>
<dbReference type="PANTHER" id="PTHR11097">
    <property type="entry name" value="EXOSOME COMPLEX EXONUCLEASE RIBOSOMAL RNA PROCESSING PROTEIN"/>
    <property type="match status" value="1"/>
</dbReference>
<dbReference type="GO" id="GO:0000177">
    <property type="term" value="C:cytoplasmic exosome (RNase complex)"/>
    <property type="evidence" value="ECO:0007669"/>
    <property type="project" value="TreeGrafter"/>
</dbReference>
<feature type="domain" description="Exoribonuclease phosphorolytic" evidence="8">
    <location>
        <begin position="32"/>
        <end position="179"/>
    </location>
</feature>
<evidence type="ECO:0000259" key="8">
    <source>
        <dbReference type="Pfam" id="PF01138"/>
    </source>
</evidence>
<dbReference type="EMBL" id="KN822036">
    <property type="protein sequence ID" value="KIM63308.1"/>
    <property type="molecule type" value="Genomic_DNA"/>
</dbReference>
<protein>
    <recommendedName>
        <fullName evidence="6">Ribosomal RNA-processing protein 42</fullName>
    </recommendedName>
</protein>
<dbReference type="GO" id="GO:0005730">
    <property type="term" value="C:nucleolus"/>
    <property type="evidence" value="ECO:0007669"/>
    <property type="project" value="UniProtKB-SubCell"/>
</dbReference>
<dbReference type="InterPro" id="IPR001247">
    <property type="entry name" value="ExoRNase_PH_dom1"/>
</dbReference>
<dbReference type="SUPFAM" id="SSF54211">
    <property type="entry name" value="Ribosomal protein S5 domain 2-like"/>
    <property type="match status" value="1"/>
</dbReference>
<sequence>MTTLSKAEISYIRSSLLSDPPLRADGRSPDDFRLIALETGVAPLANGSARVSIGRAGQGRDRLAEGGNGGTEVVAAVKLEVDGIGEGQEGGNVICSVSCSPAAYPLHSSPALDDLQSDLNSLLASVLSHPSLRPKNLVIVPGKKAWVLRLDAIVFSDAGNVVDCLMMACRAALWDTRVPRTKGVEYRVSPGKQISGQPDPRRPDRDDDARMDTDTDTDAVGQERGGGRPTSLLGTRETGSVADFELTDYWDDGEVLEARDAWPVCVTLNMVCLSVCVVGGQLLAGQVGRLLIRPRVIAARHAFP</sequence>
<organism evidence="9 10">
    <name type="scientific">Scleroderma citrinum Foug A</name>
    <dbReference type="NCBI Taxonomy" id="1036808"/>
    <lineage>
        <taxon>Eukaryota</taxon>
        <taxon>Fungi</taxon>
        <taxon>Dikarya</taxon>
        <taxon>Basidiomycota</taxon>
        <taxon>Agaricomycotina</taxon>
        <taxon>Agaricomycetes</taxon>
        <taxon>Agaricomycetidae</taxon>
        <taxon>Boletales</taxon>
        <taxon>Sclerodermatineae</taxon>
        <taxon>Sclerodermataceae</taxon>
        <taxon>Scleroderma</taxon>
    </lineage>
</organism>
<dbReference type="GO" id="GO:0071035">
    <property type="term" value="P:nuclear polyadenylation-dependent rRNA catabolic process"/>
    <property type="evidence" value="ECO:0007669"/>
    <property type="project" value="TreeGrafter"/>
</dbReference>
<evidence type="ECO:0000256" key="3">
    <source>
        <dbReference type="ARBA" id="ARBA00006678"/>
    </source>
</evidence>
<keyword evidence="10" id="KW-1185">Reference proteome</keyword>
<name>A0A0C2ZP23_9AGAM</name>
<evidence type="ECO:0000256" key="2">
    <source>
        <dbReference type="ARBA" id="ARBA00004604"/>
    </source>
</evidence>
<dbReference type="FunCoup" id="A0A0C2ZP23">
    <property type="interactions" value="62"/>
</dbReference>
<keyword evidence="5" id="KW-0271">Exosome</keyword>
<dbReference type="GO" id="GO:0035925">
    <property type="term" value="F:mRNA 3'-UTR AU-rich region binding"/>
    <property type="evidence" value="ECO:0007669"/>
    <property type="project" value="TreeGrafter"/>
</dbReference>
<dbReference type="GO" id="GO:0000467">
    <property type="term" value="P:exonucleolytic trimming to generate mature 3'-end of 5.8S rRNA from tricistronic rRNA transcript (SSU-rRNA, 5.8S rRNA, LSU-rRNA)"/>
    <property type="evidence" value="ECO:0007669"/>
    <property type="project" value="TreeGrafter"/>
</dbReference>
<accession>A0A0C2ZP23</accession>
<evidence type="ECO:0000256" key="7">
    <source>
        <dbReference type="SAM" id="MobiDB-lite"/>
    </source>
</evidence>
<dbReference type="GO" id="GO:0034475">
    <property type="term" value="P:U4 snRNA 3'-end processing"/>
    <property type="evidence" value="ECO:0007669"/>
    <property type="project" value="TreeGrafter"/>
</dbReference>
<keyword evidence="4" id="KW-0963">Cytoplasm</keyword>
<gene>
    <name evidence="9" type="ORF">SCLCIDRAFT_1214388</name>
</gene>
<dbReference type="HOGENOM" id="CLU_038194_2_0_1"/>
<dbReference type="GO" id="GO:0016075">
    <property type="term" value="P:rRNA catabolic process"/>
    <property type="evidence" value="ECO:0007669"/>
    <property type="project" value="TreeGrafter"/>
</dbReference>
<dbReference type="GO" id="GO:0034476">
    <property type="term" value="P:U5 snRNA 3'-end processing"/>
    <property type="evidence" value="ECO:0007669"/>
    <property type="project" value="TreeGrafter"/>
</dbReference>
<evidence type="ECO:0000256" key="1">
    <source>
        <dbReference type="ARBA" id="ARBA00004496"/>
    </source>
</evidence>
<dbReference type="GO" id="GO:0034473">
    <property type="term" value="P:U1 snRNA 3'-end processing"/>
    <property type="evidence" value="ECO:0007669"/>
    <property type="project" value="TreeGrafter"/>
</dbReference>
<dbReference type="Proteomes" id="UP000053989">
    <property type="component" value="Unassembled WGS sequence"/>
</dbReference>
<proteinExistence type="inferred from homology"/>
<evidence type="ECO:0000313" key="9">
    <source>
        <dbReference type="EMBL" id="KIM63308.1"/>
    </source>
</evidence>
<comment type="similarity">
    <text evidence="3">Belongs to the RNase PH family.</text>
</comment>
<evidence type="ECO:0000256" key="4">
    <source>
        <dbReference type="ARBA" id="ARBA00022490"/>
    </source>
</evidence>
<evidence type="ECO:0000256" key="6">
    <source>
        <dbReference type="ARBA" id="ARBA00042523"/>
    </source>
</evidence>